<dbReference type="GO" id="GO:0097550">
    <property type="term" value="C:transcription preinitiation complex"/>
    <property type="evidence" value="ECO:0007669"/>
    <property type="project" value="TreeGrafter"/>
</dbReference>
<dbReference type="GO" id="GO:0006367">
    <property type="term" value="P:transcription initiation at RNA polymerase II promoter"/>
    <property type="evidence" value="ECO:0007669"/>
    <property type="project" value="TreeGrafter"/>
</dbReference>
<dbReference type="AlphaFoldDB" id="A0A9W8V5J0"/>
<dbReference type="GO" id="GO:0016787">
    <property type="term" value="F:hydrolase activity"/>
    <property type="evidence" value="ECO:0007669"/>
    <property type="project" value="UniProtKB-KW"/>
</dbReference>
<dbReference type="SMART" id="SM00490">
    <property type="entry name" value="HELICc"/>
    <property type="match status" value="1"/>
</dbReference>
<evidence type="ECO:0000256" key="5">
    <source>
        <dbReference type="SAM" id="MobiDB-lite"/>
    </source>
</evidence>
<dbReference type="InterPro" id="IPR050615">
    <property type="entry name" value="ATP-dep_DNA_Helicase"/>
</dbReference>
<feature type="region of interest" description="Disordered" evidence="5">
    <location>
        <begin position="203"/>
        <end position="245"/>
    </location>
</feature>
<dbReference type="PANTHER" id="PTHR11274:SF0">
    <property type="entry name" value="GENERAL TRANSCRIPTION AND DNA REPAIR FACTOR IIH HELICASE SUBUNIT XPB"/>
    <property type="match status" value="1"/>
</dbReference>
<dbReference type="InterPro" id="IPR032438">
    <property type="entry name" value="ERCC3_RAD25_C"/>
</dbReference>
<keyword evidence="1" id="KW-0547">Nucleotide-binding</keyword>
<dbReference type="SUPFAM" id="SSF52540">
    <property type="entry name" value="P-loop containing nucleoside triphosphate hydrolases"/>
    <property type="match status" value="1"/>
</dbReference>
<evidence type="ECO:0000256" key="4">
    <source>
        <dbReference type="ARBA" id="ARBA00022840"/>
    </source>
</evidence>
<feature type="compositionally biased region" description="Basic and acidic residues" evidence="5">
    <location>
        <begin position="209"/>
        <end position="221"/>
    </location>
</feature>
<keyword evidence="8" id="KW-1185">Reference proteome</keyword>
<dbReference type="PRINTS" id="PR00851">
    <property type="entry name" value="XRODRMPGMNTB"/>
</dbReference>
<evidence type="ECO:0000259" key="6">
    <source>
        <dbReference type="PROSITE" id="PS51194"/>
    </source>
</evidence>
<accession>A0A9W8V5J0</accession>
<evidence type="ECO:0000256" key="3">
    <source>
        <dbReference type="ARBA" id="ARBA00022806"/>
    </source>
</evidence>
<dbReference type="InterPro" id="IPR027417">
    <property type="entry name" value="P-loop_NTPase"/>
</dbReference>
<sequence>MKRILVAVNPFKFQACQYLINYHESRGDKIIVFSDDLYSLKLYAIKLGKAFIYDEMSQEERMTILKNFQRNPFMNTLFLSKIGDTSLDLPEATCLIQISFHFGSRCQGAQRLGRILRAKRRNDEGFNAFFYTLVSKDTQEMFYSSKRQAFLVGQGYAFKVIKQLAGIHNMPDLAFAKASERQELLKHTLINNEKVISEKGETDYLFGNGKDKSGQKKTAKEKSKRNPFFRKLDRERERRRKKAAQ</sequence>
<keyword evidence="2 7" id="KW-0378">Hydrolase</keyword>
<dbReference type="GO" id="GO:0043138">
    <property type="term" value="F:3'-5' DNA helicase activity"/>
    <property type="evidence" value="ECO:0007669"/>
    <property type="project" value="TreeGrafter"/>
</dbReference>
<evidence type="ECO:0000256" key="1">
    <source>
        <dbReference type="ARBA" id="ARBA00022741"/>
    </source>
</evidence>
<dbReference type="GO" id="GO:0000112">
    <property type="term" value="C:nucleotide-excision repair factor 3 complex"/>
    <property type="evidence" value="ECO:0007669"/>
    <property type="project" value="TreeGrafter"/>
</dbReference>
<dbReference type="EMBL" id="JAOQAV010000003">
    <property type="protein sequence ID" value="KAJ4195745.1"/>
    <property type="molecule type" value="Genomic_DNA"/>
</dbReference>
<reference evidence="7" key="1">
    <citation type="submission" date="2022-09" db="EMBL/GenBank/DDBJ databases">
        <title>Fusarium specimens isolated from Avocado Roots.</title>
        <authorList>
            <person name="Stajich J."/>
            <person name="Roper C."/>
            <person name="Heimlech-Rivalta G."/>
        </authorList>
    </citation>
    <scope>NUCLEOTIDE SEQUENCE</scope>
    <source>
        <strain evidence="7">A02</strain>
    </source>
</reference>
<protein>
    <submittedName>
        <fullName evidence="7">DNA repair helicase RAD25</fullName>
        <ecNumber evidence="7">3.6.4.12</ecNumber>
    </submittedName>
</protein>
<dbReference type="PROSITE" id="PS51194">
    <property type="entry name" value="HELICASE_CTER"/>
    <property type="match status" value="1"/>
</dbReference>
<gene>
    <name evidence="7" type="primary">SSL2_3</name>
    <name evidence="7" type="ORF">NW755_001908</name>
</gene>
<evidence type="ECO:0000313" key="7">
    <source>
        <dbReference type="EMBL" id="KAJ4195745.1"/>
    </source>
</evidence>
<proteinExistence type="predicted"/>
<dbReference type="GO" id="GO:0005675">
    <property type="term" value="C:transcription factor TFIIH holo complex"/>
    <property type="evidence" value="ECO:0007669"/>
    <property type="project" value="TreeGrafter"/>
</dbReference>
<keyword evidence="3 7" id="KW-0347">Helicase</keyword>
<organism evidence="7 8">
    <name type="scientific">Fusarium falciforme</name>
    <dbReference type="NCBI Taxonomy" id="195108"/>
    <lineage>
        <taxon>Eukaryota</taxon>
        <taxon>Fungi</taxon>
        <taxon>Dikarya</taxon>
        <taxon>Ascomycota</taxon>
        <taxon>Pezizomycotina</taxon>
        <taxon>Sordariomycetes</taxon>
        <taxon>Hypocreomycetidae</taxon>
        <taxon>Hypocreales</taxon>
        <taxon>Nectriaceae</taxon>
        <taxon>Fusarium</taxon>
        <taxon>Fusarium solani species complex</taxon>
    </lineage>
</organism>
<dbReference type="Gene3D" id="3.40.50.300">
    <property type="entry name" value="P-loop containing nucleotide triphosphate hydrolases"/>
    <property type="match status" value="1"/>
</dbReference>
<feature type="domain" description="Helicase C-terminal" evidence="6">
    <location>
        <begin position="14"/>
        <end position="165"/>
    </location>
</feature>
<name>A0A9W8V5J0_9HYPO</name>
<evidence type="ECO:0000313" key="8">
    <source>
        <dbReference type="Proteomes" id="UP001152087"/>
    </source>
</evidence>
<keyword evidence="4" id="KW-0067">ATP-binding</keyword>
<dbReference type="Proteomes" id="UP001152087">
    <property type="component" value="Unassembled WGS sequence"/>
</dbReference>
<dbReference type="CDD" id="cd18789">
    <property type="entry name" value="SF2_C_XPB"/>
    <property type="match status" value="1"/>
</dbReference>
<dbReference type="PANTHER" id="PTHR11274">
    <property type="entry name" value="RAD25/XP-B DNA REPAIR HELICASE"/>
    <property type="match status" value="1"/>
</dbReference>
<dbReference type="EC" id="3.6.4.12" evidence="7"/>
<evidence type="ECO:0000256" key="2">
    <source>
        <dbReference type="ARBA" id="ARBA00022801"/>
    </source>
</evidence>
<comment type="caution">
    <text evidence="7">The sequence shown here is derived from an EMBL/GenBank/DDBJ whole genome shotgun (WGS) entry which is preliminary data.</text>
</comment>
<dbReference type="Pfam" id="PF16203">
    <property type="entry name" value="ERCC3_RAD25_C"/>
    <property type="match status" value="1"/>
</dbReference>
<dbReference type="GO" id="GO:0005524">
    <property type="term" value="F:ATP binding"/>
    <property type="evidence" value="ECO:0007669"/>
    <property type="project" value="UniProtKB-KW"/>
</dbReference>
<dbReference type="InterPro" id="IPR001650">
    <property type="entry name" value="Helicase_C-like"/>
</dbReference>